<reference evidence="1 2" key="1">
    <citation type="submission" date="2019-01" db="EMBL/GenBank/DDBJ databases">
        <title>Draft genome sequences of three monokaryotic isolates of the white-rot basidiomycete fungus Dichomitus squalens.</title>
        <authorList>
            <consortium name="DOE Joint Genome Institute"/>
            <person name="Lopez S.C."/>
            <person name="Andreopoulos B."/>
            <person name="Pangilinan J."/>
            <person name="Lipzen A."/>
            <person name="Riley R."/>
            <person name="Ahrendt S."/>
            <person name="Ng V."/>
            <person name="Barry K."/>
            <person name="Daum C."/>
            <person name="Grigoriev I.V."/>
            <person name="Hilden K.S."/>
            <person name="Makela M.R."/>
            <person name="de Vries R.P."/>
        </authorList>
    </citation>
    <scope>NUCLEOTIDE SEQUENCE [LARGE SCALE GENOMIC DNA]</scope>
    <source>
        <strain evidence="1 2">CBS 464.89</strain>
    </source>
</reference>
<dbReference type="OMA" id="IMFKGAR"/>
<dbReference type="AlphaFoldDB" id="A0A4Q9PUL6"/>
<organism evidence="1 2">
    <name type="scientific">Dichomitus squalens</name>
    <dbReference type="NCBI Taxonomy" id="114155"/>
    <lineage>
        <taxon>Eukaryota</taxon>
        <taxon>Fungi</taxon>
        <taxon>Dikarya</taxon>
        <taxon>Basidiomycota</taxon>
        <taxon>Agaricomycotina</taxon>
        <taxon>Agaricomycetes</taxon>
        <taxon>Polyporales</taxon>
        <taxon>Polyporaceae</taxon>
        <taxon>Dichomitus</taxon>
    </lineage>
</organism>
<gene>
    <name evidence="1" type="ORF">BD310DRAFT_776666</name>
</gene>
<accession>A0A4Q9PUL6</accession>
<evidence type="ECO:0000313" key="2">
    <source>
        <dbReference type="Proteomes" id="UP000292082"/>
    </source>
</evidence>
<dbReference type="InterPro" id="IPR003891">
    <property type="entry name" value="Initiation_fac_eIF4g_MI"/>
</dbReference>
<dbReference type="Proteomes" id="UP000292082">
    <property type="component" value="Unassembled WGS sequence"/>
</dbReference>
<dbReference type="SUPFAM" id="SSF48371">
    <property type="entry name" value="ARM repeat"/>
    <property type="match status" value="1"/>
</dbReference>
<sequence length="109" mass="12164">EIGVEENVSEFFSLRGLVEAERYFSDLPTEYHHLQIHRFVASTLRLEKADAYLVAALFAHTVARNICSPASFEEGFTPTAKHIGDIASSAPKAFEVFAIMFKGARLDED</sequence>
<dbReference type="EMBL" id="ML145127">
    <property type="protein sequence ID" value="TBU58196.1"/>
    <property type="molecule type" value="Genomic_DNA"/>
</dbReference>
<dbReference type="InterPro" id="IPR016024">
    <property type="entry name" value="ARM-type_fold"/>
</dbReference>
<protein>
    <submittedName>
        <fullName evidence="1">Uncharacterized protein</fullName>
    </submittedName>
</protein>
<feature type="non-terminal residue" evidence="1">
    <location>
        <position position="1"/>
    </location>
</feature>
<evidence type="ECO:0000313" key="1">
    <source>
        <dbReference type="EMBL" id="TBU58196.1"/>
    </source>
</evidence>
<dbReference type="Pfam" id="PF02847">
    <property type="entry name" value="MA3"/>
    <property type="match status" value="1"/>
</dbReference>
<dbReference type="PROSITE" id="PS51366">
    <property type="entry name" value="MI"/>
    <property type="match status" value="1"/>
</dbReference>
<name>A0A4Q9PUL6_9APHY</name>
<dbReference type="STRING" id="114155.A0A4Q9PUL6"/>
<proteinExistence type="predicted"/>
<dbReference type="Gene3D" id="1.25.40.180">
    <property type="match status" value="1"/>
</dbReference>
<keyword evidence="2" id="KW-1185">Reference proteome</keyword>
<feature type="non-terminal residue" evidence="1">
    <location>
        <position position="109"/>
    </location>
</feature>